<dbReference type="AlphaFoldDB" id="A0A6C0IKT7"/>
<protein>
    <submittedName>
        <fullName evidence="2">Uncharacterized protein</fullName>
    </submittedName>
</protein>
<feature type="transmembrane region" description="Helical" evidence="1">
    <location>
        <begin position="12"/>
        <end position="31"/>
    </location>
</feature>
<keyword evidence="1" id="KW-0472">Membrane</keyword>
<keyword evidence="1" id="KW-0812">Transmembrane</keyword>
<accession>A0A6C0IKT7</accession>
<organism evidence="2">
    <name type="scientific">viral metagenome</name>
    <dbReference type="NCBI Taxonomy" id="1070528"/>
    <lineage>
        <taxon>unclassified sequences</taxon>
        <taxon>metagenomes</taxon>
        <taxon>organismal metagenomes</taxon>
    </lineage>
</organism>
<name>A0A6C0IKT7_9ZZZZ</name>
<sequence>MYDVVTFIKQNVENDNILVFSSILFLLPAYIAYQNKMYLHSIVTVFAALISCHNWLQYRKTNKSTKLDIY</sequence>
<proteinExistence type="predicted"/>
<feature type="transmembrane region" description="Helical" evidence="1">
    <location>
        <begin position="37"/>
        <end position="56"/>
    </location>
</feature>
<reference evidence="2" key="1">
    <citation type="journal article" date="2020" name="Nature">
        <title>Giant virus diversity and host interactions through global metagenomics.</title>
        <authorList>
            <person name="Schulz F."/>
            <person name="Roux S."/>
            <person name="Paez-Espino D."/>
            <person name="Jungbluth S."/>
            <person name="Walsh D.A."/>
            <person name="Denef V.J."/>
            <person name="McMahon K.D."/>
            <person name="Konstantinidis K.T."/>
            <person name="Eloe-Fadrosh E.A."/>
            <person name="Kyrpides N.C."/>
            <person name="Woyke T."/>
        </authorList>
    </citation>
    <scope>NUCLEOTIDE SEQUENCE</scope>
    <source>
        <strain evidence="2">GVMAG-M-3300024258-14</strain>
    </source>
</reference>
<dbReference type="EMBL" id="MN740210">
    <property type="protein sequence ID" value="QHT93798.1"/>
    <property type="molecule type" value="Genomic_DNA"/>
</dbReference>
<evidence type="ECO:0000256" key="1">
    <source>
        <dbReference type="SAM" id="Phobius"/>
    </source>
</evidence>
<evidence type="ECO:0000313" key="2">
    <source>
        <dbReference type="EMBL" id="QHT93798.1"/>
    </source>
</evidence>
<keyword evidence="1" id="KW-1133">Transmembrane helix</keyword>